<dbReference type="Proteomes" id="UP000309133">
    <property type="component" value="Unassembled WGS sequence"/>
</dbReference>
<gene>
    <name evidence="4" type="ORF">E6C64_05625</name>
</gene>
<reference evidence="4 5" key="1">
    <citation type="submission" date="2019-04" db="EMBL/GenBank/DDBJ databases">
        <authorList>
            <person name="Jiang L."/>
        </authorList>
    </citation>
    <scope>NUCLEOTIDE SEQUENCE [LARGE SCALE GENOMIC DNA]</scope>
    <source>
        <strain evidence="4 5">YIM 131853</strain>
    </source>
</reference>
<dbReference type="InterPro" id="IPR050565">
    <property type="entry name" value="LYPA1-2/EST-like"/>
</dbReference>
<comment type="caution">
    <text evidence="4">The sequence shown here is derived from an EMBL/GenBank/DDBJ whole genome shotgun (WGS) entry which is preliminary data.</text>
</comment>
<evidence type="ECO:0000313" key="4">
    <source>
        <dbReference type="EMBL" id="THG31556.1"/>
    </source>
</evidence>
<protein>
    <submittedName>
        <fullName evidence="4">Phospholipase</fullName>
    </submittedName>
</protein>
<dbReference type="PANTHER" id="PTHR10655:SF17">
    <property type="entry name" value="LYSOPHOSPHOLIPASE-LIKE PROTEIN 1"/>
    <property type="match status" value="1"/>
</dbReference>
<dbReference type="AlphaFoldDB" id="A0A4S4FQA2"/>
<dbReference type="PANTHER" id="PTHR10655">
    <property type="entry name" value="LYSOPHOSPHOLIPASE-RELATED"/>
    <property type="match status" value="1"/>
</dbReference>
<dbReference type="Pfam" id="PF02230">
    <property type="entry name" value="Abhydrolase_2"/>
    <property type="match status" value="1"/>
</dbReference>
<dbReference type="InterPro" id="IPR003140">
    <property type="entry name" value="PLipase/COase/thioEstase"/>
</dbReference>
<proteinExistence type="inferred from homology"/>
<evidence type="ECO:0000313" key="5">
    <source>
        <dbReference type="Proteomes" id="UP000309133"/>
    </source>
</evidence>
<dbReference type="InterPro" id="IPR029058">
    <property type="entry name" value="AB_hydrolase_fold"/>
</dbReference>
<evidence type="ECO:0000256" key="1">
    <source>
        <dbReference type="ARBA" id="ARBA00006499"/>
    </source>
</evidence>
<evidence type="ECO:0000259" key="3">
    <source>
        <dbReference type="Pfam" id="PF02230"/>
    </source>
</evidence>
<comment type="similarity">
    <text evidence="1">Belongs to the AB hydrolase superfamily. AB hydrolase 2 family.</text>
</comment>
<keyword evidence="5" id="KW-1185">Reference proteome</keyword>
<feature type="domain" description="Phospholipase/carboxylesterase/thioesterase" evidence="3">
    <location>
        <begin position="71"/>
        <end position="246"/>
    </location>
</feature>
<dbReference type="Gene3D" id="3.40.50.1820">
    <property type="entry name" value="alpha/beta hydrolase"/>
    <property type="match status" value="1"/>
</dbReference>
<evidence type="ECO:0000256" key="2">
    <source>
        <dbReference type="ARBA" id="ARBA00022801"/>
    </source>
</evidence>
<name>A0A4S4FQA2_9MICO</name>
<organism evidence="4 5">
    <name type="scientific">Naasia lichenicola</name>
    <dbReference type="NCBI Taxonomy" id="2565933"/>
    <lineage>
        <taxon>Bacteria</taxon>
        <taxon>Bacillati</taxon>
        <taxon>Actinomycetota</taxon>
        <taxon>Actinomycetes</taxon>
        <taxon>Micrococcales</taxon>
        <taxon>Microbacteriaceae</taxon>
        <taxon>Naasia</taxon>
    </lineage>
</organism>
<dbReference type="EMBL" id="SSSM01000003">
    <property type="protein sequence ID" value="THG31556.1"/>
    <property type="molecule type" value="Genomic_DNA"/>
</dbReference>
<keyword evidence="2" id="KW-0378">Hydrolase</keyword>
<dbReference type="GO" id="GO:0016787">
    <property type="term" value="F:hydrolase activity"/>
    <property type="evidence" value="ECO:0007669"/>
    <property type="project" value="UniProtKB-KW"/>
</dbReference>
<accession>A0A4S4FQA2</accession>
<dbReference type="SUPFAM" id="SSF53474">
    <property type="entry name" value="alpha/beta-Hydrolases"/>
    <property type="match status" value="1"/>
</dbReference>
<sequence>MDGRLHLDIVAKRRGPCDGRGTWVGMRTWRATVAWYPQALPGAIEEDDALMAPTANPHLVIPPLQLGPADADTVVIGVHGRGQDPSFIADLRDRLQDRSSRWIVPSAADQEWYGHRFMDRPADDPAVVLALEAIDSLIATLEHDGVPAERITLVGFSQGACLLAHHLLTRPRRYAGVLLFTGGYLGRPSDPVEFAGDLAGTPVLLGTIDADPWVPLPRTQETDAELRRIGAAVTLLVESGSDHGITAAAVELGSTMLLA</sequence>